<protein>
    <submittedName>
        <fullName evidence="1">Uncharacterized protein</fullName>
    </submittedName>
</protein>
<dbReference type="AlphaFoldDB" id="A0A1H7ICJ7"/>
<dbReference type="Proteomes" id="UP000198916">
    <property type="component" value="Unassembled WGS sequence"/>
</dbReference>
<proteinExistence type="predicted"/>
<keyword evidence="2" id="KW-1185">Reference proteome</keyword>
<reference evidence="2" key="1">
    <citation type="submission" date="2016-10" db="EMBL/GenBank/DDBJ databases">
        <authorList>
            <person name="Varghese N."/>
            <person name="Submissions S."/>
        </authorList>
    </citation>
    <scope>NUCLEOTIDE SEQUENCE [LARGE SCALE GENOMIC DNA]</scope>
    <source>
        <strain evidence="2">Jip14</strain>
    </source>
</reference>
<gene>
    <name evidence="1" type="ORF">SAMN05421740_102189</name>
</gene>
<dbReference type="STRING" id="332977.SAMN05421740_102189"/>
<sequence>MISNTTKLERLAQAVFRYVSIKKALFSFFYNSCKVLFLGDFCTFGQSVGIQINGFADRHI</sequence>
<evidence type="ECO:0000313" key="2">
    <source>
        <dbReference type="Proteomes" id="UP000198916"/>
    </source>
</evidence>
<dbReference type="EMBL" id="FNZR01000002">
    <property type="protein sequence ID" value="SEK60054.1"/>
    <property type="molecule type" value="Genomic_DNA"/>
</dbReference>
<accession>A0A1H7ICJ7</accession>
<organism evidence="1 2">
    <name type="scientific">Parapedobacter koreensis</name>
    <dbReference type="NCBI Taxonomy" id="332977"/>
    <lineage>
        <taxon>Bacteria</taxon>
        <taxon>Pseudomonadati</taxon>
        <taxon>Bacteroidota</taxon>
        <taxon>Sphingobacteriia</taxon>
        <taxon>Sphingobacteriales</taxon>
        <taxon>Sphingobacteriaceae</taxon>
        <taxon>Parapedobacter</taxon>
    </lineage>
</organism>
<evidence type="ECO:0000313" key="1">
    <source>
        <dbReference type="EMBL" id="SEK60054.1"/>
    </source>
</evidence>
<name>A0A1H7ICJ7_9SPHI</name>